<organism evidence="2 3">
    <name type="scientific">Pseudonocardia aurantiaca</name>
    <dbReference type="NCBI Taxonomy" id="75290"/>
    <lineage>
        <taxon>Bacteria</taxon>
        <taxon>Bacillati</taxon>
        <taxon>Actinomycetota</taxon>
        <taxon>Actinomycetes</taxon>
        <taxon>Pseudonocardiales</taxon>
        <taxon>Pseudonocardiaceae</taxon>
        <taxon>Pseudonocardia</taxon>
    </lineage>
</organism>
<proteinExistence type="predicted"/>
<dbReference type="EMBL" id="JBHUCP010000017">
    <property type="protein sequence ID" value="MFD1532024.1"/>
    <property type="molecule type" value="Genomic_DNA"/>
</dbReference>
<feature type="transmembrane region" description="Helical" evidence="1">
    <location>
        <begin position="48"/>
        <end position="66"/>
    </location>
</feature>
<protein>
    <submittedName>
        <fullName evidence="2">Uncharacterized protein</fullName>
    </submittedName>
</protein>
<keyword evidence="1" id="KW-0472">Membrane</keyword>
<accession>A0ABW4FNH8</accession>
<keyword evidence="3" id="KW-1185">Reference proteome</keyword>
<gene>
    <name evidence="2" type="ORF">ACFSCY_21565</name>
</gene>
<sequence length="169" mass="18160">MTTDDDLRRLLPAPRRRPGLVAVLVRWRAELALAALLVAGWLAAGSTVAGIVLVILGIVVVVVPVVRRAVVALGQVLVVPHRVRSGLVQAGVTDRSGRPPWLVSARVRGDGVLVRVWLRAGTTQQDLRAAAPVIAGACGAAYVEVVTDSPRQDRAVLVVVRPRWGWWTR</sequence>
<comment type="caution">
    <text evidence="2">The sequence shown here is derived from an EMBL/GenBank/DDBJ whole genome shotgun (WGS) entry which is preliminary data.</text>
</comment>
<reference evidence="3" key="1">
    <citation type="journal article" date="2019" name="Int. J. Syst. Evol. Microbiol.">
        <title>The Global Catalogue of Microorganisms (GCM) 10K type strain sequencing project: providing services to taxonomists for standard genome sequencing and annotation.</title>
        <authorList>
            <consortium name="The Broad Institute Genomics Platform"/>
            <consortium name="The Broad Institute Genome Sequencing Center for Infectious Disease"/>
            <person name="Wu L."/>
            <person name="Ma J."/>
        </authorList>
    </citation>
    <scope>NUCLEOTIDE SEQUENCE [LARGE SCALE GENOMIC DNA]</scope>
    <source>
        <strain evidence="3">JCM 12165</strain>
    </source>
</reference>
<dbReference type="RefSeq" id="WP_343980422.1">
    <property type="nucleotide sequence ID" value="NZ_BAAAJG010000012.1"/>
</dbReference>
<evidence type="ECO:0000313" key="2">
    <source>
        <dbReference type="EMBL" id="MFD1532024.1"/>
    </source>
</evidence>
<dbReference type="Proteomes" id="UP001597145">
    <property type="component" value="Unassembled WGS sequence"/>
</dbReference>
<keyword evidence="1" id="KW-0812">Transmembrane</keyword>
<name>A0ABW4FNH8_9PSEU</name>
<evidence type="ECO:0000256" key="1">
    <source>
        <dbReference type="SAM" id="Phobius"/>
    </source>
</evidence>
<evidence type="ECO:0000313" key="3">
    <source>
        <dbReference type="Proteomes" id="UP001597145"/>
    </source>
</evidence>
<keyword evidence="1" id="KW-1133">Transmembrane helix</keyword>